<dbReference type="InterPro" id="IPR044946">
    <property type="entry name" value="Restrct_endonuc_typeI_TRD_sf"/>
</dbReference>
<evidence type="ECO:0000256" key="1">
    <source>
        <dbReference type="ARBA" id="ARBA00010923"/>
    </source>
</evidence>
<dbReference type="Pfam" id="PF01420">
    <property type="entry name" value="Methylase_S"/>
    <property type="match status" value="1"/>
</dbReference>
<reference evidence="6 7" key="1">
    <citation type="submission" date="2016-10" db="EMBL/GenBank/DDBJ databases">
        <authorList>
            <person name="de Groot N.N."/>
        </authorList>
    </citation>
    <scope>NUCLEOTIDE SEQUENCE [LARGE SCALE GENOMIC DNA]</scope>
    <source>
        <strain evidence="6 7">DSM 28286</strain>
    </source>
</reference>
<sequence>MDGLEAVEIKLSEVLYNNDFKRLDSEFFKKIYLETEKKLHQLNTDNLIDIIDFITDGKHGGVDFKDDGVLFLRNTNIKSDFIDLNDKRFISQEESNETKRAELNEGDVLITTIGSIVGESVVIPSDFPKATINQNLVKVVPNKKSTSPYLSSFINCKYGNSQIYRMAVGNIWFLVNYPNLKKLIVPSFSEKFYKAIFDLHKSSRIILLKSESLYQQAETILLSELGLQNWQPTQANTEIKSFANSFLQSGRLDAEYYQPKFDEVIEKIKQPVRFSKPHRFYKLNDLVKIKKSIEPGSAAYMDEGIPFIRVADLSKFGLTETEIHLSPIKELENLFLKKDTILLSKDGSVGIAYKMEEDMQAVTSGAILHLTIKEQTCEVFETSQVLAINHKKVLPDYLTLVLNSTLTQLQAERDAGGSIIQHWRLKEIENVLIPVIDLEKQQQIAQLVQQSFALKKQSQQLLQTAKLAVEKAIEESEEAAMKFLNL</sequence>
<dbReference type="GO" id="GO:0009307">
    <property type="term" value="P:DNA restriction-modification system"/>
    <property type="evidence" value="ECO:0007669"/>
    <property type="project" value="UniProtKB-KW"/>
</dbReference>
<dbReference type="Proteomes" id="UP000199031">
    <property type="component" value="Unassembled WGS sequence"/>
</dbReference>
<gene>
    <name evidence="6" type="ORF">SAMN05444277_103235</name>
</gene>
<name>A0A1I5UE89_9BACT</name>
<evidence type="ECO:0000256" key="2">
    <source>
        <dbReference type="ARBA" id="ARBA00022747"/>
    </source>
</evidence>
<evidence type="ECO:0000259" key="5">
    <source>
        <dbReference type="Pfam" id="PF01420"/>
    </source>
</evidence>
<protein>
    <submittedName>
        <fullName evidence="6">Type I restriction enzyme M protein</fullName>
    </submittedName>
</protein>
<dbReference type="InterPro" id="IPR052021">
    <property type="entry name" value="Type-I_RS_S_subunit"/>
</dbReference>
<dbReference type="PANTHER" id="PTHR30408">
    <property type="entry name" value="TYPE-1 RESTRICTION ENZYME ECOKI SPECIFICITY PROTEIN"/>
    <property type="match status" value="1"/>
</dbReference>
<dbReference type="InterPro" id="IPR000055">
    <property type="entry name" value="Restrct_endonuc_typeI_TRD"/>
</dbReference>
<proteinExistence type="inferred from homology"/>
<evidence type="ECO:0000313" key="6">
    <source>
        <dbReference type="EMBL" id="SFP93581.1"/>
    </source>
</evidence>
<dbReference type="Gene3D" id="3.90.220.20">
    <property type="entry name" value="DNA methylase specificity domains"/>
    <property type="match status" value="2"/>
</dbReference>
<organism evidence="6 7">
    <name type="scientific">Parafilimonas terrae</name>
    <dbReference type="NCBI Taxonomy" id="1465490"/>
    <lineage>
        <taxon>Bacteria</taxon>
        <taxon>Pseudomonadati</taxon>
        <taxon>Bacteroidota</taxon>
        <taxon>Chitinophagia</taxon>
        <taxon>Chitinophagales</taxon>
        <taxon>Chitinophagaceae</taxon>
        <taxon>Parafilimonas</taxon>
    </lineage>
</organism>
<keyword evidence="7" id="KW-1185">Reference proteome</keyword>
<keyword evidence="3" id="KW-0238">DNA-binding</keyword>
<dbReference type="STRING" id="1465490.SAMN05444277_103235"/>
<evidence type="ECO:0000313" key="7">
    <source>
        <dbReference type="Proteomes" id="UP000199031"/>
    </source>
</evidence>
<comment type="similarity">
    <text evidence="1">Belongs to the type-I restriction system S methylase family.</text>
</comment>
<keyword evidence="2" id="KW-0680">Restriction system</keyword>
<feature type="coiled-coil region" evidence="4">
    <location>
        <begin position="455"/>
        <end position="482"/>
    </location>
</feature>
<dbReference type="SUPFAM" id="SSF116734">
    <property type="entry name" value="DNA methylase specificity domain"/>
    <property type="match status" value="2"/>
</dbReference>
<keyword evidence="4" id="KW-0175">Coiled coil</keyword>
<dbReference type="PANTHER" id="PTHR30408:SF12">
    <property type="entry name" value="TYPE I RESTRICTION ENZYME MJAVIII SPECIFICITY SUBUNIT"/>
    <property type="match status" value="1"/>
</dbReference>
<dbReference type="EMBL" id="FOXQ01000003">
    <property type="protein sequence ID" value="SFP93581.1"/>
    <property type="molecule type" value="Genomic_DNA"/>
</dbReference>
<dbReference type="RefSeq" id="WP_218148454.1">
    <property type="nucleotide sequence ID" value="NZ_FOXQ01000003.1"/>
</dbReference>
<dbReference type="GO" id="GO:0003677">
    <property type="term" value="F:DNA binding"/>
    <property type="evidence" value="ECO:0007669"/>
    <property type="project" value="UniProtKB-KW"/>
</dbReference>
<feature type="domain" description="Type I restriction modification DNA specificity" evidence="5">
    <location>
        <begin position="280"/>
        <end position="460"/>
    </location>
</feature>
<evidence type="ECO:0000256" key="3">
    <source>
        <dbReference type="ARBA" id="ARBA00023125"/>
    </source>
</evidence>
<accession>A0A1I5UE89</accession>
<dbReference type="AlphaFoldDB" id="A0A1I5UE89"/>
<evidence type="ECO:0000256" key="4">
    <source>
        <dbReference type="SAM" id="Coils"/>
    </source>
</evidence>